<dbReference type="InterPro" id="IPR008271">
    <property type="entry name" value="Ser/Thr_kinase_AS"/>
</dbReference>
<evidence type="ECO:0000256" key="1">
    <source>
        <dbReference type="ARBA" id="ARBA00022679"/>
    </source>
</evidence>
<dbReference type="Gene3D" id="1.10.510.10">
    <property type="entry name" value="Transferase(Phosphotransferase) domain 1"/>
    <property type="match status" value="1"/>
</dbReference>
<name>A0AA88KM07_NAELO</name>
<dbReference type="InterPro" id="IPR050339">
    <property type="entry name" value="CC_SR_Kinase"/>
</dbReference>
<evidence type="ECO:0000313" key="7">
    <source>
        <dbReference type="EMBL" id="KAG2386409.1"/>
    </source>
</evidence>
<dbReference type="PANTHER" id="PTHR11042:SF190">
    <property type="entry name" value="MITOSIS INHIBITOR PROTEIN KINASE MIK1"/>
    <property type="match status" value="1"/>
</dbReference>
<dbReference type="GO" id="GO:0004672">
    <property type="term" value="F:protein kinase activity"/>
    <property type="evidence" value="ECO:0007669"/>
    <property type="project" value="InterPro"/>
</dbReference>
<sequence>MNRHLLFALHVAQEDCHHPRNNQEHYNAQFKEETISASSPTLVQNQTPPHTMDNSNGYYLQQSNGVICSMNEHFQPTFYNDQEEWNRKRKMSLSGNSNDSTKTALMACSDKSGEYHTLVSHDGMRVTQDPKTVRERYCSSNSKNHGESIASQSRKSRIVGDYSGIIADSLMQATTQQQQPQYSNSTVAQSSRDAALVSNIMSYNVNANHVNSNTEPQYGNTLSHVENSQLREYRVVMRQKFGDGIQFIGQGGFAAVFKINDHEVIKIIEMTGRKHERKEERACEFNHHHIVKVFSYLYETHTFHNCLCEYLLLRMQYYPLGSLNCYPQLSTLMLWKVMNQIAQALQYLSLFNMVHRDVKPANILVERLDFQQQDIHVVLGDFGLTRDLQTVSNENNPGTSAFMAPEILNKPNIDFSTLSDIYALGKSIEVMQQHVEDPTLSKFVKRMTHPMKSERPSLREIIHHSSMMIHQQKI</sequence>
<comment type="caution">
    <text evidence="7">The sequence shown here is derived from an EMBL/GenBank/DDBJ whole genome shotgun (WGS) entry which is preliminary data.</text>
</comment>
<evidence type="ECO:0000256" key="3">
    <source>
        <dbReference type="ARBA" id="ARBA00022777"/>
    </source>
</evidence>
<dbReference type="PANTHER" id="PTHR11042">
    <property type="entry name" value="EUKARYOTIC TRANSLATION INITIATION FACTOR 2-ALPHA KINASE EIF2-ALPHA KINASE -RELATED"/>
    <property type="match status" value="1"/>
</dbReference>
<protein>
    <recommendedName>
        <fullName evidence="6">Protein kinase domain-containing protein</fullName>
    </recommendedName>
</protein>
<evidence type="ECO:0000313" key="8">
    <source>
        <dbReference type="Proteomes" id="UP000816034"/>
    </source>
</evidence>
<reference evidence="7 8" key="1">
    <citation type="journal article" date="2018" name="BMC Genomics">
        <title>The genome of Naegleria lovaniensis, the basis for a comparative approach to unravel pathogenicity factors of the human pathogenic amoeba N. fowleri.</title>
        <authorList>
            <person name="Liechti N."/>
            <person name="Schurch N."/>
            <person name="Bruggmann R."/>
            <person name="Wittwer M."/>
        </authorList>
    </citation>
    <scope>NUCLEOTIDE SEQUENCE [LARGE SCALE GENOMIC DNA]</scope>
    <source>
        <strain evidence="7 8">ATCC 30569</strain>
    </source>
</reference>
<dbReference type="SUPFAM" id="SSF56112">
    <property type="entry name" value="Protein kinase-like (PK-like)"/>
    <property type="match status" value="1"/>
</dbReference>
<dbReference type="GeneID" id="68095310"/>
<dbReference type="InterPro" id="IPR000719">
    <property type="entry name" value="Prot_kinase_dom"/>
</dbReference>
<dbReference type="EMBL" id="PYSW02000016">
    <property type="protein sequence ID" value="KAG2386409.1"/>
    <property type="molecule type" value="Genomic_DNA"/>
</dbReference>
<comment type="similarity">
    <text evidence="5">Belongs to the protein kinase superfamily. Ser/Thr protein kinase family. GCN2 subfamily.</text>
</comment>
<dbReference type="PROSITE" id="PS50011">
    <property type="entry name" value="PROTEIN_KINASE_DOM"/>
    <property type="match status" value="1"/>
</dbReference>
<evidence type="ECO:0000256" key="5">
    <source>
        <dbReference type="ARBA" id="ARBA00037982"/>
    </source>
</evidence>
<dbReference type="Proteomes" id="UP000816034">
    <property type="component" value="Unassembled WGS sequence"/>
</dbReference>
<organism evidence="7 8">
    <name type="scientific">Naegleria lovaniensis</name>
    <name type="common">Amoeba</name>
    <dbReference type="NCBI Taxonomy" id="51637"/>
    <lineage>
        <taxon>Eukaryota</taxon>
        <taxon>Discoba</taxon>
        <taxon>Heterolobosea</taxon>
        <taxon>Tetramitia</taxon>
        <taxon>Eutetramitia</taxon>
        <taxon>Vahlkampfiidae</taxon>
        <taxon>Naegleria</taxon>
    </lineage>
</organism>
<keyword evidence="2" id="KW-0547">Nucleotide-binding</keyword>
<gene>
    <name evidence="7" type="ORF">C9374_002855</name>
</gene>
<keyword evidence="3" id="KW-0418">Kinase</keyword>
<feature type="domain" description="Protein kinase" evidence="6">
    <location>
        <begin position="242"/>
        <end position="474"/>
    </location>
</feature>
<keyword evidence="4" id="KW-0067">ATP-binding</keyword>
<dbReference type="RefSeq" id="XP_044550401.1">
    <property type="nucleotide sequence ID" value="XM_044692318.1"/>
</dbReference>
<dbReference type="GO" id="GO:0005524">
    <property type="term" value="F:ATP binding"/>
    <property type="evidence" value="ECO:0007669"/>
    <property type="project" value="UniProtKB-KW"/>
</dbReference>
<dbReference type="CDD" id="cd00180">
    <property type="entry name" value="PKc"/>
    <property type="match status" value="1"/>
</dbReference>
<accession>A0AA88KM07</accession>
<evidence type="ECO:0000256" key="2">
    <source>
        <dbReference type="ARBA" id="ARBA00022741"/>
    </source>
</evidence>
<dbReference type="InterPro" id="IPR011009">
    <property type="entry name" value="Kinase-like_dom_sf"/>
</dbReference>
<dbReference type="GO" id="GO:0005634">
    <property type="term" value="C:nucleus"/>
    <property type="evidence" value="ECO:0007669"/>
    <property type="project" value="TreeGrafter"/>
</dbReference>
<keyword evidence="8" id="KW-1185">Reference proteome</keyword>
<dbReference type="AlphaFoldDB" id="A0AA88KM07"/>
<dbReference type="Pfam" id="PF00069">
    <property type="entry name" value="Pkinase"/>
    <property type="match status" value="1"/>
</dbReference>
<evidence type="ECO:0000259" key="6">
    <source>
        <dbReference type="PROSITE" id="PS50011"/>
    </source>
</evidence>
<dbReference type="PROSITE" id="PS00108">
    <property type="entry name" value="PROTEIN_KINASE_ST"/>
    <property type="match status" value="1"/>
</dbReference>
<dbReference type="SMART" id="SM00220">
    <property type="entry name" value="S_TKc"/>
    <property type="match status" value="1"/>
</dbReference>
<keyword evidence="1" id="KW-0808">Transferase</keyword>
<dbReference type="GO" id="GO:0005737">
    <property type="term" value="C:cytoplasm"/>
    <property type="evidence" value="ECO:0007669"/>
    <property type="project" value="TreeGrafter"/>
</dbReference>
<proteinExistence type="inferred from homology"/>
<evidence type="ECO:0000256" key="4">
    <source>
        <dbReference type="ARBA" id="ARBA00022840"/>
    </source>
</evidence>